<accession>A0A1H3BGC7</accession>
<evidence type="ECO:0000313" key="3">
    <source>
        <dbReference type="Proteomes" id="UP000199652"/>
    </source>
</evidence>
<gene>
    <name evidence="2" type="ORF">SAMN04488579_10269</name>
</gene>
<evidence type="ECO:0000313" key="2">
    <source>
        <dbReference type="EMBL" id="SDX40956.1"/>
    </source>
</evidence>
<evidence type="ECO:0000256" key="1">
    <source>
        <dbReference type="SAM" id="Coils"/>
    </source>
</evidence>
<organism evidence="2 3">
    <name type="scientific">Eubacterium barkeri</name>
    <name type="common">Clostridium barkeri</name>
    <dbReference type="NCBI Taxonomy" id="1528"/>
    <lineage>
        <taxon>Bacteria</taxon>
        <taxon>Bacillati</taxon>
        <taxon>Bacillota</taxon>
        <taxon>Clostridia</taxon>
        <taxon>Eubacteriales</taxon>
        <taxon>Eubacteriaceae</taxon>
        <taxon>Eubacterium</taxon>
    </lineage>
</organism>
<sequence length="66" mass="7424">MEERSLDIGGLSVEIKAVGIETMMNDLEALTTKLKEASELIDEISNKRMQLQVKNLFADVREQSDV</sequence>
<dbReference type="EMBL" id="FNOU01000002">
    <property type="protein sequence ID" value="SDX40956.1"/>
    <property type="molecule type" value="Genomic_DNA"/>
</dbReference>
<feature type="coiled-coil region" evidence="1">
    <location>
        <begin position="20"/>
        <end position="54"/>
    </location>
</feature>
<proteinExistence type="predicted"/>
<dbReference type="AlphaFoldDB" id="A0A1H3BGC7"/>
<reference evidence="3" key="1">
    <citation type="submission" date="2016-10" db="EMBL/GenBank/DDBJ databases">
        <authorList>
            <person name="Varghese N."/>
            <person name="Submissions S."/>
        </authorList>
    </citation>
    <scope>NUCLEOTIDE SEQUENCE [LARGE SCALE GENOMIC DNA]</scope>
    <source>
        <strain evidence="3">VPI 5359</strain>
    </source>
</reference>
<dbReference type="RefSeq" id="WP_090242760.1">
    <property type="nucleotide sequence ID" value="NZ_FNOU01000002.1"/>
</dbReference>
<keyword evidence="3" id="KW-1185">Reference proteome</keyword>
<protein>
    <submittedName>
        <fullName evidence="2">Uncharacterized protein</fullName>
    </submittedName>
</protein>
<keyword evidence="1" id="KW-0175">Coiled coil</keyword>
<dbReference type="Proteomes" id="UP000199652">
    <property type="component" value="Unassembled WGS sequence"/>
</dbReference>
<name>A0A1H3BGC7_EUBBA</name>